<keyword evidence="1" id="KW-0732">Signal</keyword>
<dbReference type="Proteomes" id="UP000298050">
    <property type="component" value="Unassembled WGS sequence"/>
</dbReference>
<feature type="chain" id="PRO_5021245034" description="DUF4136 domain-containing protein" evidence="1">
    <location>
        <begin position="30"/>
        <end position="193"/>
    </location>
</feature>
<dbReference type="OrthoDB" id="5732251at2"/>
<feature type="signal peptide" evidence="1">
    <location>
        <begin position="1"/>
        <end position="29"/>
    </location>
</feature>
<dbReference type="EMBL" id="SRLE01000002">
    <property type="protein sequence ID" value="TGD75793.1"/>
    <property type="molecule type" value="Genomic_DNA"/>
</dbReference>
<reference evidence="2 3" key="1">
    <citation type="submission" date="2019-04" db="EMBL/GenBank/DDBJ databases">
        <title>Taxonomy of novel Haliea sp. from mangrove soil of West Coast of India.</title>
        <authorList>
            <person name="Verma A."/>
            <person name="Kumar P."/>
            <person name="Krishnamurthi S."/>
        </authorList>
    </citation>
    <scope>NUCLEOTIDE SEQUENCE [LARGE SCALE GENOMIC DNA]</scope>
    <source>
        <strain evidence="2 3">SAOS-164</strain>
    </source>
</reference>
<dbReference type="RefSeq" id="WP_135441045.1">
    <property type="nucleotide sequence ID" value="NZ_SRLE01000002.1"/>
</dbReference>
<keyword evidence="3" id="KW-1185">Reference proteome</keyword>
<organism evidence="2 3">
    <name type="scientific">Mangrovimicrobium sediminis</name>
    <dbReference type="NCBI Taxonomy" id="2562682"/>
    <lineage>
        <taxon>Bacteria</taxon>
        <taxon>Pseudomonadati</taxon>
        <taxon>Pseudomonadota</taxon>
        <taxon>Gammaproteobacteria</taxon>
        <taxon>Cellvibrionales</taxon>
        <taxon>Halieaceae</taxon>
        <taxon>Mangrovimicrobium</taxon>
    </lineage>
</organism>
<evidence type="ECO:0000256" key="1">
    <source>
        <dbReference type="SAM" id="SignalP"/>
    </source>
</evidence>
<gene>
    <name evidence="2" type="ORF">E4634_02680</name>
</gene>
<dbReference type="PROSITE" id="PS51257">
    <property type="entry name" value="PROKAR_LIPOPROTEIN"/>
    <property type="match status" value="1"/>
</dbReference>
<evidence type="ECO:0000313" key="3">
    <source>
        <dbReference type="Proteomes" id="UP000298050"/>
    </source>
</evidence>
<name>A0A4Z0M7Z0_9GAMM</name>
<evidence type="ECO:0000313" key="2">
    <source>
        <dbReference type="EMBL" id="TGD75793.1"/>
    </source>
</evidence>
<protein>
    <recommendedName>
        <fullName evidence="4">DUF4136 domain-containing protein</fullName>
    </recommendedName>
</protein>
<sequence>MRPLHLLSILCLPLWLAACSSIETQPADATQFAQGQYKFYTWRDEALKNPQNSSDPIYVMDAVLRREVDAALAEKGYVRDAGRAQFEITYLQAPGILQGVGSSDAYGGIDPIPSARPNRQVNQAMVDNAQALSGVRETHNIALLFNDAGSHDEVWSVLITKIVDSVNQPDPEKMAKAIRQGVRKGLGELPDAR</sequence>
<dbReference type="AlphaFoldDB" id="A0A4Z0M7Z0"/>
<evidence type="ECO:0008006" key="4">
    <source>
        <dbReference type="Google" id="ProtNLM"/>
    </source>
</evidence>
<proteinExistence type="predicted"/>
<accession>A0A4Z0M7Z0</accession>
<comment type="caution">
    <text evidence="2">The sequence shown here is derived from an EMBL/GenBank/DDBJ whole genome shotgun (WGS) entry which is preliminary data.</text>
</comment>